<reference evidence="1 2" key="1">
    <citation type="submission" date="2017-04" db="EMBL/GenBank/DDBJ databases">
        <authorList>
            <person name="Afonso C.L."/>
            <person name="Miller P.J."/>
            <person name="Scott M.A."/>
            <person name="Spackman E."/>
            <person name="Goraichik I."/>
            <person name="Dimitrov K.M."/>
            <person name="Suarez D.L."/>
            <person name="Swayne D.E."/>
        </authorList>
    </citation>
    <scope>NUCLEOTIDE SEQUENCE [LARGE SCALE GENOMIC DNA]</scope>
    <source>
        <strain evidence="1 2">B5P</strain>
    </source>
</reference>
<dbReference type="RefSeq" id="WP_085464181.1">
    <property type="nucleotide sequence ID" value="NZ_FXBL01000004.1"/>
</dbReference>
<proteinExistence type="predicted"/>
<dbReference type="EMBL" id="FXBL01000004">
    <property type="protein sequence ID" value="SMH39518.1"/>
    <property type="molecule type" value="Genomic_DNA"/>
</dbReference>
<sequence length="65" mass="7592">MNHSLRDAIREVEALPEKDQEEIARALHQMAVRKRIDARLEAAVRRGGEIPAETFYEELRQKYGE</sequence>
<keyword evidence="2" id="KW-1185">Reference proteome</keyword>
<evidence type="ECO:0000313" key="2">
    <source>
        <dbReference type="Proteomes" id="UP000193083"/>
    </source>
</evidence>
<dbReference type="Proteomes" id="UP000193083">
    <property type="component" value="Unassembled WGS sequence"/>
</dbReference>
<evidence type="ECO:0000313" key="1">
    <source>
        <dbReference type="EMBL" id="SMH39518.1"/>
    </source>
</evidence>
<dbReference type="AlphaFoldDB" id="A0A1X7NQT2"/>
<organism evidence="1 2">
    <name type="scientific">Mesorhizobium australicum</name>
    <dbReference type="NCBI Taxonomy" id="536018"/>
    <lineage>
        <taxon>Bacteria</taxon>
        <taxon>Pseudomonadati</taxon>
        <taxon>Pseudomonadota</taxon>
        <taxon>Alphaproteobacteria</taxon>
        <taxon>Hyphomicrobiales</taxon>
        <taxon>Phyllobacteriaceae</taxon>
        <taxon>Mesorhizobium</taxon>
    </lineage>
</organism>
<name>A0A1X7NQT2_9HYPH</name>
<gene>
    <name evidence="1" type="ORF">SAMN02982922_2173</name>
</gene>
<accession>A0A1X7NQT2</accession>
<protein>
    <submittedName>
        <fullName evidence="1">Uncharacterized protein</fullName>
    </submittedName>
</protein>